<evidence type="ECO:0008006" key="3">
    <source>
        <dbReference type="Google" id="ProtNLM"/>
    </source>
</evidence>
<dbReference type="InterPro" id="IPR001251">
    <property type="entry name" value="CRAL-TRIO_dom"/>
</dbReference>
<evidence type="ECO:0000313" key="1">
    <source>
        <dbReference type="EMBL" id="KAJ8975595.1"/>
    </source>
</evidence>
<name>A0ABQ9JBM9_9CUCU</name>
<organism evidence="1 2">
    <name type="scientific">Molorchus minor</name>
    <dbReference type="NCBI Taxonomy" id="1323400"/>
    <lineage>
        <taxon>Eukaryota</taxon>
        <taxon>Metazoa</taxon>
        <taxon>Ecdysozoa</taxon>
        <taxon>Arthropoda</taxon>
        <taxon>Hexapoda</taxon>
        <taxon>Insecta</taxon>
        <taxon>Pterygota</taxon>
        <taxon>Neoptera</taxon>
        <taxon>Endopterygota</taxon>
        <taxon>Coleoptera</taxon>
        <taxon>Polyphaga</taxon>
        <taxon>Cucujiformia</taxon>
        <taxon>Chrysomeloidea</taxon>
        <taxon>Cerambycidae</taxon>
        <taxon>Lamiinae</taxon>
        <taxon>Monochamini</taxon>
        <taxon>Molorchus</taxon>
    </lineage>
</organism>
<proteinExistence type="predicted"/>
<comment type="caution">
    <text evidence="1">The sequence shown here is derived from an EMBL/GenBank/DDBJ whole genome shotgun (WGS) entry which is preliminary data.</text>
</comment>
<dbReference type="EMBL" id="JAPWTJ010000794">
    <property type="protein sequence ID" value="KAJ8975595.1"/>
    <property type="molecule type" value="Genomic_DNA"/>
</dbReference>
<feature type="non-terminal residue" evidence="1">
    <location>
        <position position="234"/>
    </location>
</feature>
<dbReference type="CDD" id="cd00170">
    <property type="entry name" value="SEC14"/>
    <property type="match status" value="1"/>
</dbReference>
<protein>
    <recommendedName>
        <fullName evidence="3">CRAL-TRIO domain-containing protein</fullName>
    </recommendedName>
</protein>
<reference evidence="1" key="1">
    <citation type="journal article" date="2023" name="Insect Mol. Biol.">
        <title>Genome sequencing provides insights into the evolution of gene families encoding plant cell wall-degrading enzymes in longhorned beetles.</title>
        <authorList>
            <person name="Shin N.R."/>
            <person name="Okamura Y."/>
            <person name="Kirsch R."/>
            <person name="Pauchet Y."/>
        </authorList>
    </citation>
    <scope>NUCLEOTIDE SEQUENCE</scope>
    <source>
        <strain evidence="1">MMC_N1</strain>
    </source>
</reference>
<accession>A0ABQ9JBM9</accession>
<keyword evidence="2" id="KW-1185">Reference proteome</keyword>
<gene>
    <name evidence="1" type="ORF">NQ317_004436</name>
</gene>
<dbReference type="InterPro" id="IPR036865">
    <property type="entry name" value="CRAL-TRIO_dom_sf"/>
</dbReference>
<evidence type="ECO:0000313" key="2">
    <source>
        <dbReference type="Proteomes" id="UP001162164"/>
    </source>
</evidence>
<dbReference type="Gene3D" id="3.40.525.10">
    <property type="entry name" value="CRAL-TRIO lipid binding domain"/>
    <property type="match status" value="1"/>
</dbReference>
<sequence>NEKLSLLQCDDAYLERYLYSTEFDVNLAFKKDKSILRKSLEEKPEWFTTESPLDKEDMIKRDIRILTSNYDKEGHPVYIVPIPHHTQCVVLCDLLKDVVVVDYFFMELMLANDSNAKNGLGCIQCLSKNTNSTLLKSSVVINAAIILYGHSYHKILKMGVSSKFLSLYYYSVKFHFNDFDSLHEYVGPDVLPPEYGGTSKIDYKPSQQRVLDQSKQIAETFRINRELYLQQIEH</sequence>
<feature type="non-terminal residue" evidence="1">
    <location>
        <position position="1"/>
    </location>
</feature>
<dbReference type="Proteomes" id="UP001162164">
    <property type="component" value="Unassembled WGS sequence"/>
</dbReference>
<dbReference type="SUPFAM" id="SSF52087">
    <property type="entry name" value="CRAL/TRIO domain"/>
    <property type="match status" value="1"/>
</dbReference>